<protein>
    <submittedName>
        <fullName evidence="2">Uncharacterized protein</fullName>
    </submittedName>
</protein>
<evidence type="ECO:0000256" key="1">
    <source>
        <dbReference type="SAM" id="MobiDB-lite"/>
    </source>
</evidence>
<keyword evidence="3" id="KW-1185">Reference proteome</keyword>
<feature type="region of interest" description="Disordered" evidence="1">
    <location>
        <begin position="1"/>
        <end position="33"/>
    </location>
</feature>
<organism evidence="2 3">
    <name type="scientific">Phytophthora aleatoria</name>
    <dbReference type="NCBI Taxonomy" id="2496075"/>
    <lineage>
        <taxon>Eukaryota</taxon>
        <taxon>Sar</taxon>
        <taxon>Stramenopiles</taxon>
        <taxon>Oomycota</taxon>
        <taxon>Peronosporomycetes</taxon>
        <taxon>Peronosporales</taxon>
        <taxon>Peronosporaceae</taxon>
        <taxon>Phytophthora</taxon>
    </lineage>
</organism>
<dbReference type="AlphaFoldDB" id="A0A8J5M140"/>
<evidence type="ECO:0000313" key="2">
    <source>
        <dbReference type="EMBL" id="KAG6951850.1"/>
    </source>
</evidence>
<proteinExistence type="predicted"/>
<name>A0A8J5M140_9STRA</name>
<gene>
    <name evidence="2" type="ORF">JG688_00013562</name>
</gene>
<accession>A0A8J5M140</accession>
<dbReference type="Proteomes" id="UP000709295">
    <property type="component" value="Unassembled WGS sequence"/>
</dbReference>
<reference evidence="2" key="1">
    <citation type="submission" date="2021-01" db="EMBL/GenBank/DDBJ databases">
        <title>Phytophthora aleatoria, a newly-described species from Pinus radiata is distinct from Phytophthora cactorum isolates based on comparative genomics.</title>
        <authorList>
            <person name="Mcdougal R."/>
            <person name="Panda P."/>
            <person name="Williams N."/>
            <person name="Studholme D.J."/>
        </authorList>
    </citation>
    <scope>NUCLEOTIDE SEQUENCE</scope>
    <source>
        <strain evidence="2">NZFS 4037</strain>
    </source>
</reference>
<feature type="compositionally biased region" description="Basic residues" evidence="1">
    <location>
        <begin position="1"/>
        <end position="10"/>
    </location>
</feature>
<evidence type="ECO:0000313" key="3">
    <source>
        <dbReference type="Proteomes" id="UP000709295"/>
    </source>
</evidence>
<comment type="caution">
    <text evidence="2">The sequence shown here is derived from an EMBL/GenBank/DDBJ whole genome shotgun (WGS) entry which is preliminary data.</text>
</comment>
<feature type="non-terminal residue" evidence="2">
    <location>
        <position position="62"/>
    </location>
</feature>
<dbReference type="EMBL" id="JAENGY010001165">
    <property type="protein sequence ID" value="KAG6951850.1"/>
    <property type="molecule type" value="Genomic_DNA"/>
</dbReference>
<sequence>MSATSTRKRAHVSDSDRDSGGSGEEAADSTVSVPAFEGEFSSWDVFHKEFKRYQEETHQLYK</sequence>